<evidence type="ECO:0000259" key="7">
    <source>
        <dbReference type="PROSITE" id="PS51831"/>
    </source>
</evidence>
<keyword evidence="1" id="KW-0808">Transferase</keyword>
<dbReference type="Pfam" id="PF01966">
    <property type="entry name" value="HD"/>
    <property type="match status" value="1"/>
</dbReference>
<dbReference type="SUPFAM" id="SSF109604">
    <property type="entry name" value="HD-domain/PDEase-like"/>
    <property type="match status" value="1"/>
</dbReference>
<dbReference type="Pfam" id="PF08335">
    <property type="entry name" value="GlnD_UR_UTase"/>
    <property type="match status" value="1"/>
</dbReference>
<dbReference type="PANTHER" id="PTHR47320">
    <property type="entry name" value="BIFUNCTIONAL URIDYLYLTRANSFERASE/URIDYLYL-REMOVING ENZYME"/>
    <property type="match status" value="1"/>
</dbReference>
<keyword evidence="4" id="KW-0460">Magnesium</keyword>
<reference evidence="9" key="1">
    <citation type="journal article" date="2019" name="Int. J. Syst. Evol. Microbiol.">
        <title>The Global Catalogue of Microorganisms (GCM) 10K type strain sequencing project: providing services to taxonomists for standard genome sequencing and annotation.</title>
        <authorList>
            <consortium name="The Broad Institute Genomics Platform"/>
            <consortium name="The Broad Institute Genome Sequencing Center for Infectious Disease"/>
            <person name="Wu L."/>
            <person name="Ma J."/>
        </authorList>
    </citation>
    <scope>NUCLEOTIDE SEQUENCE [LARGE SCALE GENOMIC DNA]</scope>
    <source>
        <strain evidence="9">JCM 17979</strain>
    </source>
</reference>
<evidence type="ECO:0000256" key="5">
    <source>
        <dbReference type="ARBA" id="ARBA00023268"/>
    </source>
</evidence>
<dbReference type="CDD" id="cd00077">
    <property type="entry name" value="HDc"/>
    <property type="match status" value="1"/>
</dbReference>
<evidence type="ECO:0000256" key="4">
    <source>
        <dbReference type="ARBA" id="ARBA00022842"/>
    </source>
</evidence>
<evidence type="ECO:0000256" key="2">
    <source>
        <dbReference type="ARBA" id="ARBA00022695"/>
    </source>
</evidence>
<keyword evidence="5" id="KW-0511">Multifunctional enzyme</keyword>
<organism evidence="8 9">
    <name type="scientific">Actinomycetospora chlora</name>
    <dbReference type="NCBI Taxonomy" id="663608"/>
    <lineage>
        <taxon>Bacteria</taxon>
        <taxon>Bacillati</taxon>
        <taxon>Actinomycetota</taxon>
        <taxon>Actinomycetes</taxon>
        <taxon>Pseudonocardiales</taxon>
        <taxon>Pseudonocardiaceae</taxon>
        <taxon>Actinomycetospora</taxon>
    </lineage>
</organism>
<dbReference type="InterPro" id="IPR003607">
    <property type="entry name" value="HD/PDEase_dom"/>
</dbReference>
<dbReference type="SMART" id="SM00471">
    <property type="entry name" value="HDc"/>
    <property type="match status" value="1"/>
</dbReference>
<dbReference type="Gene3D" id="1.10.3090.10">
    <property type="entry name" value="cca-adding enzyme, domain 2"/>
    <property type="match status" value="1"/>
</dbReference>
<name>A0ABP9B4R4_9PSEU</name>
<dbReference type="PROSITE" id="PS51831">
    <property type="entry name" value="HD"/>
    <property type="match status" value="1"/>
</dbReference>
<proteinExistence type="predicted"/>
<comment type="caution">
    <text evidence="8">The sequence shown here is derived from an EMBL/GenBank/DDBJ whole genome shotgun (WGS) entry which is preliminary data.</text>
</comment>
<evidence type="ECO:0000256" key="6">
    <source>
        <dbReference type="SAM" id="MobiDB-lite"/>
    </source>
</evidence>
<accession>A0ABP9B4R4</accession>
<keyword evidence="2" id="KW-0548">Nucleotidyltransferase</keyword>
<dbReference type="PANTHER" id="PTHR47320:SF1">
    <property type="entry name" value="BIFUNCTIONAL URIDYLYLTRANSFERASE_URIDYLYL-REMOVING ENZYME"/>
    <property type="match status" value="1"/>
</dbReference>
<dbReference type="InterPro" id="IPR013546">
    <property type="entry name" value="PII_UdlTrfase/GS_AdlTrfase"/>
</dbReference>
<dbReference type="EMBL" id="BAABHO010000019">
    <property type="protein sequence ID" value="GAA4790594.1"/>
    <property type="molecule type" value="Genomic_DNA"/>
</dbReference>
<feature type="region of interest" description="Disordered" evidence="6">
    <location>
        <begin position="1"/>
        <end position="21"/>
    </location>
</feature>
<evidence type="ECO:0000313" key="9">
    <source>
        <dbReference type="Proteomes" id="UP001500928"/>
    </source>
</evidence>
<gene>
    <name evidence="8" type="ORF">GCM10023200_26980</name>
</gene>
<feature type="domain" description="HD" evidence="7">
    <location>
        <begin position="437"/>
        <end position="551"/>
    </location>
</feature>
<evidence type="ECO:0000256" key="1">
    <source>
        <dbReference type="ARBA" id="ARBA00022679"/>
    </source>
</evidence>
<dbReference type="InterPro" id="IPR010043">
    <property type="entry name" value="UTase/UR"/>
</dbReference>
<sequence>MVAARSDPGGPGWSRRGGPAAVAGTAADLDGARRALLSPPPGARRLDPASLREVLVELYDFWLVRRAAAIGIADGAALVATGALGRRELVPWSRPRLLLVRDGTRSGPDAGEAGRVAASLWAPLRDTAAGADTAVATVGEAVASSLRDLDAALGLLDARLIAGDPATAERLAATAHQAWRAGIGDRFDHVVGATCARWARAGEAAVQIAPDLREGRGGLRDLRLLDALVTARWVDRPAVDVEPARALLLDLRTELHRRSGRPRDVLDADDAQALADVPELRFADRVALARSLSAASRTVAHALDVALRPAVPTARRWAARRPRAAGIVEDGGAVALARGARIGRDPGLVLRLAAAAATTGRPLAVASVRRLAEAAPELRAPWPESARAELLALLGAGGTMVEVIDTLDRGGLWGRLFPEWSAVRDLPPGDHRHAWTVDRHLLEVTRHAAELTARVPRPDLLLIGALVHDLGRGGGGDHTARSAVLARRIGLRVGLPDADAETLARMVRHHRLLPLTALRHDPEDPATARSVVRTLGADPELVELVAALAEADARGTGPRAWSPWRAALVDDLVGRCRALLGGGPGTVEPGVR</sequence>
<dbReference type="InterPro" id="IPR006674">
    <property type="entry name" value="HD_domain"/>
</dbReference>
<keyword evidence="3" id="KW-0378">Hydrolase</keyword>
<evidence type="ECO:0000256" key="3">
    <source>
        <dbReference type="ARBA" id="ARBA00022801"/>
    </source>
</evidence>
<dbReference type="Proteomes" id="UP001500928">
    <property type="component" value="Unassembled WGS sequence"/>
</dbReference>
<keyword evidence="9" id="KW-1185">Reference proteome</keyword>
<protein>
    <recommendedName>
        <fullName evidence="7">HD domain-containing protein</fullName>
    </recommendedName>
</protein>
<evidence type="ECO:0000313" key="8">
    <source>
        <dbReference type="EMBL" id="GAA4790594.1"/>
    </source>
</evidence>